<reference evidence="2" key="1">
    <citation type="submission" date="2018-05" db="EMBL/GenBank/DDBJ databases">
        <title>Azospirillum thermophila sp. nov., a novel isolated from hot spring.</title>
        <authorList>
            <person name="Zhao Z."/>
        </authorList>
    </citation>
    <scope>NUCLEOTIDE SEQUENCE [LARGE SCALE GENOMIC DNA]</scope>
    <source>
        <strain evidence="2">CFH 70021</strain>
    </source>
</reference>
<accession>A0A2S2CME0</accession>
<keyword evidence="2" id="KW-1185">Reference proteome</keyword>
<protein>
    <submittedName>
        <fullName evidence="1">Uncharacterized protein</fullName>
    </submittedName>
</protein>
<sequence length="153" mass="15499">MSPAEFPIDLPAPLRPIRLHGLAEAQAAFDAAAALGRPLVLLSPPGAGALWFRKLLETAAAARPGLSVAGVFDCGDRAGDAQGALAAGLRLLLFRGHPGAAARLADVAARVGGRVLTDLPPPLDLRGVRDPRAACRAWLSDPAEASPPAGPGA</sequence>
<evidence type="ECO:0000313" key="2">
    <source>
        <dbReference type="Proteomes" id="UP000245629"/>
    </source>
</evidence>
<dbReference type="RefSeq" id="WP_109324854.1">
    <property type="nucleotide sequence ID" value="NZ_CP029352.1"/>
</dbReference>
<proteinExistence type="predicted"/>
<dbReference type="OrthoDB" id="7306054at2"/>
<name>A0A2S2CME0_9PROT</name>
<organism evidence="1 2">
    <name type="scientific">Azospirillum thermophilum</name>
    <dbReference type="NCBI Taxonomy" id="2202148"/>
    <lineage>
        <taxon>Bacteria</taxon>
        <taxon>Pseudomonadati</taxon>
        <taxon>Pseudomonadota</taxon>
        <taxon>Alphaproteobacteria</taxon>
        <taxon>Rhodospirillales</taxon>
        <taxon>Azospirillaceae</taxon>
        <taxon>Azospirillum</taxon>
    </lineage>
</organism>
<dbReference type="Proteomes" id="UP000245629">
    <property type="component" value="Chromosome 1"/>
</dbReference>
<evidence type="ECO:0000313" key="1">
    <source>
        <dbReference type="EMBL" id="AWK85540.1"/>
    </source>
</evidence>
<dbReference type="AlphaFoldDB" id="A0A2S2CME0"/>
<gene>
    <name evidence="1" type="ORF">DEW08_04590</name>
</gene>
<dbReference type="EMBL" id="CP029352">
    <property type="protein sequence ID" value="AWK85540.1"/>
    <property type="molecule type" value="Genomic_DNA"/>
</dbReference>
<dbReference type="KEGG" id="azz:DEW08_04590"/>